<keyword evidence="3" id="KW-1003">Cell membrane</keyword>
<keyword evidence="6 7" id="KW-0472">Membrane</keyword>
<feature type="transmembrane region" description="Helical" evidence="7">
    <location>
        <begin position="21"/>
        <end position="39"/>
    </location>
</feature>
<gene>
    <name evidence="8" type="ORF">Q8A57_04525</name>
</gene>
<feature type="transmembrane region" description="Helical" evidence="7">
    <location>
        <begin position="188"/>
        <end position="206"/>
    </location>
</feature>
<name>A0AAW8B536_9GAMM</name>
<organism evidence="8 9">
    <name type="scientific">Porticoccus litoralis</name>
    <dbReference type="NCBI Taxonomy" id="434086"/>
    <lineage>
        <taxon>Bacteria</taxon>
        <taxon>Pseudomonadati</taxon>
        <taxon>Pseudomonadota</taxon>
        <taxon>Gammaproteobacteria</taxon>
        <taxon>Cellvibrionales</taxon>
        <taxon>Porticoccaceae</taxon>
        <taxon>Porticoccus</taxon>
    </lineage>
</organism>
<evidence type="ECO:0000256" key="2">
    <source>
        <dbReference type="ARBA" id="ARBA00006679"/>
    </source>
</evidence>
<dbReference type="AlphaFoldDB" id="A0AAW8B536"/>
<comment type="caution">
    <text evidence="8">The sequence shown here is derived from an EMBL/GenBank/DDBJ whole genome shotgun (WGS) entry which is preliminary data.</text>
</comment>
<evidence type="ECO:0000256" key="4">
    <source>
        <dbReference type="ARBA" id="ARBA00022692"/>
    </source>
</evidence>
<dbReference type="EMBL" id="JAUUUU010000002">
    <property type="protein sequence ID" value="MDP1520228.1"/>
    <property type="molecule type" value="Genomic_DNA"/>
</dbReference>
<dbReference type="InterPro" id="IPR051907">
    <property type="entry name" value="DoxX-like_oxidoreductase"/>
</dbReference>
<comment type="similarity">
    <text evidence="2">Belongs to the DoxX family.</text>
</comment>
<keyword evidence="5 7" id="KW-1133">Transmembrane helix</keyword>
<evidence type="ECO:0000256" key="5">
    <source>
        <dbReference type="ARBA" id="ARBA00022989"/>
    </source>
</evidence>
<dbReference type="PANTHER" id="PTHR33452:SF19">
    <property type="entry name" value="DOXX FAMILY PROTEIN"/>
    <property type="match status" value="1"/>
</dbReference>
<dbReference type="InterPro" id="IPR032808">
    <property type="entry name" value="DoxX"/>
</dbReference>
<protein>
    <submittedName>
        <fullName evidence="8">DoxX family protein</fullName>
    </submittedName>
</protein>
<dbReference type="Proteomes" id="UP001178354">
    <property type="component" value="Unassembled WGS sequence"/>
</dbReference>
<evidence type="ECO:0000256" key="3">
    <source>
        <dbReference type="ARBA" id="ARBA00022475"/>
    </source>
</evidence>
<evidence type="ECO:0000256" key="1">
    <source>
        <dbReference type="ARBA" id="ARBA00004651"/>
    </source>
</evidence>
<reference evidence="8" key="2">
    <citation type="submission" date="2023-08" db="EMBL/GenBank/DDBJ databases">
        <authorList>
            <person name="Luo J."/>
        </authorList>
    </citation>
    <scope>NUCLEOTIDE SEQUENCE</scope>
    <source>
        <strain evidence="8">DSM 25064</strain>
    </source>
</reference>
<dbReference type="Pfam" id="PF07681">
    <property type="entry name" value="DoxX"/>
    <property type="match status" value="1"/>
</dbReference>
<evidence type="ECO:0000256" key="7">
    <source>
        <dbReference type="SAM" id="Phobius"/>
    </source>
</evidence>
<comment type="subcellular location">
    <subcellularLocation>
        <location evidence="1">Cell membrane</location>
        <topology evidence="1">Multi-pass membrane protein</topology>
    </subcellularLocation>
</comment>
<accession>A0AAW8B536</accession>
<proteinExistence type="inferred from homology"/>
<evidence type="ECO:0000256" key="6">
    <source>
        <dbReference type="ARBA" id="ARBA00023136"/>
    </source>
</evidence>
<sequence length="228" mass="25257">MSRFTASCHRIYITVLGKLSHVEGLAPLLLRIFLAPILIKAGYGKLQLGDTSVAFHERLLADPNVVSWFGNADWGLGLPAPEVLAFLAGWTEFLGGWLLLLGLMTRLVAVPLMITMVVAAVTAHWDNGWHALPETKLTVPWEWRADLIDEGLERKSRAVAILQEHGNYDYLSAAGSITVLKNGIEYSATYFLMLLTLFFMGGGRYTSVDDWLHRRIVSTVSENTLTTA</sequence>
<feature type="transmembrane region" description="Helical" evidence="7">
    <location>
        <begin position="83"/>
        <end position="100"/>
    </location>
</feature>
<evidence type="ECO:0000313" key="9">
    <source>
        <dbReference type="Proteomes" id="UP001178354"/>
    </source>
</evidence>
<evidence type="ECO:0000313" key="8">
    <source>
        <dbReference type="EMBL" id="MDP1520228.1"/>
    </source>
</evidence>
<reference evidence="8" key="1">
    <citation type="journal article" date="2010" name="Int. J. Syst. Evol. Microbiol.">
        <title>Porticoccus litoralis gen. nov., sp. nov., a gammaproteobacterium isolated from the Yellow Sea.</title>
        <authorList>
            <person name="Oh H.M."/>
            <person name="Kim H."/>
            <person name="Kim K.M."/>
            <person name="Min G.S."/>
            <person name="Cho J.C."/>
        </authorList>
    </citation>
    <scope>NUCLEOTIDE SEQUENCE</scope>
    <source>
        <strain evidence="8">DSM 25064</strain>
    </source>
</reference>
<dbReference type="RefSeq" id="WP_305169795.1">
    <property type="nucleotide sequence ID" value="NZ_JAUUUU010000002.1"/>
</dbReference>
<keyword evidence="9" id="KW-1185">Reference proteome</keyword>
<dbReference type="PANTHER" id="PTHR33452">
    <property type="entry name" value="OXIDOREDUCTASE CATD-RELATED"/>
    <property type="match status" value="1"/>
</dbReference>
<feature type="transmembrane region" description="Helical" evidence="7">
    <location>
        <begin position="107"/>
        <end position="125"/>
    </location>
</feature>
<dbReference type="GO" id="GO:0005886">
    <property type="term" value="C:plasma membrane"/>
    <property type="evidence" value="ECO:0007669"/>
    <property type="project" value="UniProtKB-SubCell"/>
</dbReference>
<keyword evidence="4 7" id="KW-0812">Transmembrane</keyword>